<organism evidence="1 2">
    <name type="scientific">Paraburkholderia denitrificans</name>
    <dbReference type="NCBI Taxonomy" id="694025"/>
    <lineage>
        <taxon>Bacteria</taxon>
        <taxon>Pseudomonadati</taxon>
        <taxon>Pseudomonadota</taxon>
        <taxon>Betaproteobacteria</taxon>
        <taxon>Burkholderiales</taxon>
        <taxon>Burkholderiaceae</taxon>
        <taxon>Paraburkholderia</taxon>
    </lineage>
</organism>
<dbReference type="Proteomes" id="UP001596103">
    <property type="component" value="Unassembled WGS sequence"/>
</dbReference>
<accession>A0ABW0J9K9</accession>
<name>A0ABW0J9K9_9BURK</name>
<gene>
    <name evidence="1" type="ORF">ACFPTO_13355</name>
</gene>
<proteinExistence type="predicted"/>
<evidence type="ECO:0000313" key="2">
    <source>
        <dbReference type="Proteomes" id="UP001596103"/>
    </source>
</evidence>
<reference evidence="2" key="1">
    <citation type="journal article" date="2019" name="Int. J. Syst. Evol. Microbiol.">
        <title>The Global Catalogue of Microorganisms (GCM) 10K type strain sequencing project: providing services to taxonomists for standard genome sequencing and annotation.</title>
        <authorList>
            <consortium name="The Broad Institute Genomics Platform"/>
            <consortium name="The Broad Institute Genome Sequencing Center for Infectious Disease"/>
            <person name="Wu L."/>
            <person name="Ma J."/>
        </authorList>
    </citation>
    <scope>NUCLEOTIDE SEQUENCE [LARGE SCALE GENOMIC DNA]</scope>
    <source>
        <strain evidence="2">CCUG 56042</strain>
    </source>
</reference>
<dbReference type="EMBL" id="JBHSMP010000016">
    <property type="protein sequence ID" value="MFC5429776.1"/>
    <property type="molecule type" value="Genomic_DNA"/>
</dbReference>
<evidence type="ECO:0000313" key="1">
    <source>
        <dbReference type="EMBL" id="MFC5429776.1"/>
    </source>
</evidence>
<dbReference type="RefSeq" id="WP_377711817.1">
    <property type="nucleotide sequence ID" value="NZ_JBHSMP010000016.1"/>
</dbReference>
<comment type="caution">
    <text evidence="1">The sequence shown here is derived from an EMBL/GenBank/DDBJ whole genome shotgun (WGS) entry which is preliminary data.</text>
</comment>
<keyword evidence="2" id="KW-1185">Reference proteome</keyword>
<sequence length="59" mass="6628">MRYLVASWQNLSNLISRMECDGHVQIAPSLKLLDKMKRIDDAKQSTARGKAHCSLRGNA</sequence>
<protein>
    <submittedName>
        <fullName evidence="1">Uncharacterized protein</fullName>
    </submittedName>
</protein>